<accession>A0A8J3CJ33</accession>
<proteinExistence type="predicted"/>
<comment type="caution">
    <text evidence="1">The sequence shown here is derived from an EMBL/GenBank/DDBJ whole genome shotgun (WGS) entry which is preliminary data.</text>
</comment>
<gene>
    <name evidence="1" type="ORF">GCM10012275_45090</name>
</gene>
<dbReference type="Proteomes" id="UP000637578">
    <property type="component" value="Unassembled WGS sequence"/>
</dbReference>
<reference evidence="1" key="2">
    <citation type="submission" date="2020-09" db="EMBL/GenBank/DDBJ databases">
        <authorList>
            <person name="Sun Q."/>
            <person name="Zhou Y."/>
        </authorList>
    </citation>
    <scope>NUCLEOTIDE SEQUENCE</scope>
    <source>
        <strain evidence="1">CGMCC 4.5737</strain>
    </source>
</reference>
<keyword evidence="2" id="KW-1185">Reference proteome</keyword>
<evidence type="ECO:0000313" key="1">
    <source>
        <dbReference type="EMBL" id="GGM69612.1"/>
    </source>
</evidence>
<sequence>MRRRQRDIGTEVRFSGNGDVTVTIRILVAGPQPGGAATGSSVLVVRAPRDGRLADSAPSWGSCRDWLDSKPGYARLGGDATEGGSGSRHPWGLLLIAVDYIVRGS</sequence>
<reference evidence="1" key="1">
    <citation type="journal article" date="2014" name="Int. J. Syst. Evol. Microbiol.">
        <title>Complete genome sequence of Corynebacterium casei LMG S-19264T (=DSM 44701T), isolated from a smear-ripened cheese.</title>
        <authorList>
            <consortium name="US DOE Joint Genome Institute (JGI-PGF)"/>
            <person name="Walter F."/>
            <person name="Albersmeier A."/>
            <person name="Kalinowski J."/>
            <person name="Ruckert C."/>
        </authorList>
    </citation>
    <scope>NUCLEOTIDE SEQUENCE</scope>
    <source>
        <strain evidence="1">CGMCC 4.5737</strain>
    </source>
</reference>
<dbReference type="EMBL" id="BMMK01000024">
    <property type="protein sequence ID" value="GGM69612.1"/>
    <property type="molecule type" value="Genomic_DNA"/>
</dbReference>
<evidence type="ECO:0000313" key="2">
    <source>
        <dbReference type="Proteomes" id="UP000637578"/>
    </source>
</evidence>
<protein>
    <submittedName>
        <fullName evidence="1">Uncharacterized protein</fullName>
    </submittedName>
</protein>
<name>A0A8J3CJ33_9PSEU</name>
<organism evidence="1 2">
    <name type="scientific">Longimycelium tulufanense</name>
    <dbReference type="NCBI Taxonomy" id="907463"/>
    <lineage>
        <taxon>Bacteria</taxon>
        <taxon>Bacillati</taxon>
        <taxon>Actinomycetota</taxon>
        <taxon>Actinomycetes</taxon>
        <taxon>Pseudonocardiales</taxon>
        <taxon>Pseudonocardiaceae</taxon>
        <taxon>Longimycelium</taxon>
    </lineage>
</organism>
<dbReference type="AlphaFoldDB" id="A0A8J3CJ33"/>